<keyword evidence="2" id="KW-1185">Reference proteome</keyword>
<proteinExistence type="predicted"/>
<sequence>MVAPFFFVGVLAVMAGHWRRMEIVCGCSLLCYWLSSSSLSSLPSLSSLSSLVRISTNPKCGLHGRKFVSALHNTCVTLQGIMTVLSTVSSPGVTVP</sequence>
<gene>
    <name evidence="1" type="ORF">M438DRAFT_31365</name>
</gene>
<organism evidence="1 2">
    <name type="scientific">Aureobasidium pullulans EXF-150</name>
    <dbReference type="NCBI Taxonomy" id="1043002"/>
    <lineage>
        <taxon>Eukaryota</taxon>
        <taxon>Fungi</taxon>
        <taxon>Dikarya</taxon>
        <taxon>Ascomycota</taxon>
        <taxon>Pezizomycotina</taxon>
        <taxon>Dothideomycetes</taxon>
        <taxon>Dothideomycetidae</taxon>
        <taxon>Dothideales</taxon>
        <taxon>Saccotheciaceae</taxon>
        <taxon>Aureobasidium</taxon>
    </lineage>
</organism>
<dbReference type="EMBL" id="KL584984">
    <property type="protein sequence ID" value="KEQ83367.1"/>
    <property type="molecule type" value="Genomic_DNA"/>
</dbReference>
<dbReference type="HOGENOM" id="CLU_2359353_0_0_1"/>
<dbReference type="Proteomes" id="UP000030706">
    <property type="component" value="Unassembled WGS sequence"/>
</dbReference>
<name>A0A074XMY8_AURPU</name>
<protein>
    <submittedName>
        <fullName evidence="1">Uncharacterized protein</fullName>
    </submittedName>
</protein>
<reference evidence="1 2" key="1">
    <citation type="journal article" date="2014" name="BMC Genomics">
        <title>Genome sequencing of four Aureobasidium pullulans varieties: biotechnological potential, stress tolerance, and description of new species.</title>
        <authorList>
            <person name="Gostin Ar C."/>
            <person name="Ohm R.A."/>
            <person name="Kogej T."/>
            <person name="Sonjak S."/>
            <person name="Turk M."/>
            <person name="Zajc J."/>
            <person name="Zalar P."/>
            <person name="Grube M."/>
            <person name="Sun H."/>
            <person name="Han J."/>
            <person name="Sharma A."/>
            <person name="Chiniquy J."/>
            <person name="Ngan C.Y."/>
            <person name="Lipzen A."/>
            <person name="Barry K."/>
            <person name="Grigoriev I.V."/>
            <person name="Gunde-Cimerman N."/>
        </authorList>
    </citation>
    <scope>NUCLEOTIDE SEQUENCE [LARGE SCALE GENOMIC DNA]</scope>
    <source>
        <strain evidence="1 2">EXF-150</strain>
    </source>
</reference>
<dbReference type="AlphaFoldDB" id="A0A074XMY8"/>
<evidence type="ECO:0000313" key="1">
    <source>
        <dbReference type="EMBL" id="KEQ83367.1"/>
    </source>
</evidence>
<accession>A0A074XMY8</accession>
<dbReference type="RefSeq" id="XP_029759554.1">
    <property type="nucleotide sequence ID" value="XM_029902569.1"/>
</dbReference>
<dbReference type="GeneID" id="40744875"/>
<evidence type="ECO:0000313" key="2">
    <source>
        <dbReference type="Proteomes" id="UP000030706"/>
    </source>
</evidence>